<comment type="caution">
    <text evidence="2">The sequence shown here is derived from an EMBL/GenBank/DDBJ whole genome shotgun (WGS) entry which is preliminary data.</text>
</comment>
<name>A0A8H6ADZ1_PETAA</name>
<evidence type="ECO:0000313" key="2">
    <source>
        <dbReference type="EMBL" id="KAF5864133.1"/>
    </source>
</evidence>
<evidence type="ECO:0000256" key="1">
    <source>
        <dbReference type="SAM" id="SignalP"/>
    </source>
</evidence>
<gene>
    <name evidence="2" type="ORF">ETB97_008539</name>
</gene>
<evidence type="ECO:0008006" key="4">
    <source>
        <dbReference type="Google" id="ProtNLM"/>
    </source>
</evidence>
<organism evidence="2 3">
    <name type="scientific">Petromyces alliaceus</name>
    <name type="common">Aspergillus alliaceus</name>
    <dbReference type="NCBI Taxonomy" id="209559"/>
    <lineage>
        <taxon>Eukaryota</taxon>
        <taxon>Fungi</taxon>
        <taxon>Dikarya</taxon>
        <taxon>Ascomycota</taxon>
        <taxon>Pezizomycotina</taxon>
        <taxon>Eurotiomycetes</taxon>
        <taxon>Eurotiomycetidae</taxon>
        <taxon>Eurotiales</taxon>
        <taxon>Aspergillaceae</taxon>
        <taxon>Aspergillus</taxon>
        <taxon>Aspergillus subgen. Circumdati</taxon>
    </lineage>
</organism>
<keyword evidence="3" id="KW-1185">Reference proteome</keyword>
<dbReference type="EMBL" id="SPNV01000039">
    <property type="protein sequence ID" value="KAF5864133.1"/>
    <property type="molecule type" value="Genomic_DNA"/>
</dbReference>
<keyword evidence="1" id="KW-0732">Signal</keyword>
<evidence type="ECO:0000313" key="3">
    <source>
        <dbReference type="Proteomes" id="UP000541154"/>
    </source>
</evidence>
<accession>A0A8H6ADZ1</accession>
<sequence>MKLESITAFLLSAAMAGAHYERPQKKAIRSLRWTRSKVVLHLELMRIVVTRVHHLVRMQYAVMDGFRSAARTECIVIAVRISL</sequence>
<reference evidence="2 3" key="1">
    <citation type="submission" date="2019-04" db="EMBL/GenBank/DDBJ databases">
        <title>Aspergillus burnettii sp. nov., novel species from soil in southeast Queensland.</title>
        <authorList>
            <person name="Gilchrist C.L.M."/>
            <person name="Pitt J.I."/>
            <person name="Lange L."/>
            <person name="Lacey H.J."/>
            <person name="Vuong D."/>
            <person name="Midgley D.J."/>
            <person name="Greenfield P."/>
            <person name="Bradbury M."/>
            <person name="Lacey E."/>
            <person name="Busk P.K."/>
            <person name="Pilgaard B."/>
            <person name="Chooi Y.H."/>
            <person name="Piggott A.M."/>
        </authorList>
    </citation>
    <scope>NUCLEOTIDE SEQUENCE [LARGE SCALE GENOMIC DNA]</scope>
    <source>
        <strain evidence="2 3">FRR 5400</strain>
    </source>
</reference>
<feature type="signal peptide" evidence="1">
    <location>
        <begin position="1"/>
        <end position="18"/>
    </location>
</feature>
<proteinExistence type="predicted"/>
<dbReference type="AlphaFoldDB" id="A0A8H6ADZ1"/>
<feature type="chain" id="PRO_5034725950" description="Secreted protein" evidence="1">
    <location>
        <begin position="19"/>
        <end position="83"/>
    </location>
</feature>
<protein>
    <recommendedName>
        <fullName evidence="4">Secreted protein</fullName>
    </recommendedName>
</protein>
<dbReference type="Proteomes" id="UP000541154">
    <property type="component" value="Unassembled WGS sequence"/>
</dbReference>